<evidence type="ECO:0000313" key="1">
    <source>
        <dbReference type="EMBL" id="CAJ1975326.1"/>
    </source>
</evidence>
<protein>
    <submittedName>
        <fullName evidence="1">Uncharacterized protein</fullName>
    </submittedName>
</protein>
<dbReference type="Gramene" id="rna-AYBTSS11_LOCUS27438">
    <property type="protein sequence ID" value="CAJ1975326.1"/>
    <property type="gene ID" value="gene-AYBTSS11_LOCUS27438"/>
</dbReference>
<reference evidence="1" key="1">
    <citation type="submission" date="2023-10" db="EMBL/GenBank/DDBJ databases">
        <authorList>
            <person name="Domelevo Entfellner J.-B."/>
        </authorList>
    </citation>
    <scope>NUCLEOTIDE SEQUENCE</scope>
</reference>
<sequence>MAHNLLEDIFVNFKKPFLEALSSCRVFTLSSNIFHLLLVLFKTMLKINIIQRHYHYINTTKSNCE</sequence>
<organism evidence="1 2">
    <name type="scientific">Sphenostylis stenocarpa</name>
    <dbReference type="NCBI Taxonomy" id="92480"/>
    <lineage>
        <taxon>Eukaryota</taxon>
        <taxon>Viridiplantae</taxon>
        <taxon>Streptophyta</taxon>
        <taxon>Embryophyta</taxon>
        <taxon>Tracheophyta</taxon>
        <taxon>Spermatophyta</taxon>
        <taxon>Magnoliopsida</taxon>
        <taxon>eudicotyledons</taxon>
        <taxon>Gunneridae</taxon>
        <taxon>Pentapetalae</taxon>
        <taxon>rosids</taxon>
        <taxon>fabids</taxon>
        <taxon>Fabales</taxon>
        <taxon>Fabaceae</taxon>
        <taxon>Papilionoideae</taxon>
        <taxon>50 kb inversion clade</taxon>
        <taxon>NPAAA clade</taxon>
        <taxon>indigoferoid/millettioid clade</taxon>
        <taxon>Phaseoleae</taxon>
        <taxon>Sphenostylis</taxon>
    </lineage>
</organism>
<dbReference type="Proteomes" id="UP001189624">
    <property type="component" value="Chromosome 9"/>
</dbReference>
<proteinExistence type="predicted"/>
<keyword evidence="2" id="KW-1185">Reference proteome</keyword>
<dbReference type="EMBL" id="OY731406">
    <property type="protein sequence ID" value="CAJ1975326.1"/>
    <property type="molecule type" value="Genomic_DNA"/>
</dbReference>
<name>A0AA86SYP9_9FABA</name>
<accession>A0AA86SYP9</accession>
<evidence type="ECO:0000313" key="2">
    <source>
        <dbReference type="Proteomes" id="UP001189624"/>
    </source>
</evidence>
<gene>
    <name evidence="1" type="ORF">AYBTSS11_LOCUS27438</name>
</gene>
<dbReference type="AlphaFoldDB" id="A0AA86SYP9"/>